<organism evidence="1 2">
    <name type="scientific">Niastella vici</name>
    <dbReference type="NCBI Taxonomy" id="1703345"/>
    <lineage>
        <taxon>Bacteria</taxon>
        <taxon>Pseudomonadati</taxon>
        <taxon>Bacteroidota</taxon>
        <taxon>Chitinophagia</taxon>
        <taxon>Chitinophagales</taxon>
        <taxon>Chitinophagaceae</taxon>
        <taxon>Niastella</taxon>
    </lineage>
</organism>
<accession>A0A1V9FY37</accession>
<dbReference type="Proteomes" id="UP000192796">
    <property type="component" value="Unassembled WGS sequence"/>
</dbReference>
<evidence type="ECO:0000313" key="2">
    <source>
        <dbReference type="Proteomes" id="UP000192796"/>
    </source>
</evidence>
<name>A0A1V9FY37_9BACT</name>
<sequence>MAREIIYRIVLLGTVWAFICLQACESTAAKVKPVIKHMAEIHRKGSDLYLDEADSRQVMKAGSNNNFIAYKIGFTDSLTDDKKFEQKRIEYYDYRMVNDWKAVVNGDSISPVFFQPVTGLNKMNREGILVFELPTGSQPDALVYDDSFGNWQKQIIALNPHLK</sequence>
<proteinExistence type="predicted"/>
<dbReference type="EMBL" id="LVYD01000046">
    <property type="protein sequence ID" value="OQP63234.1"/>
    <property type="molecule type" value="Genomic_DNA"/>
</dbReference>
<protein>
    <submittedName>
        <fullName evidence="1">Uncharacterized protein</fullName>
    </submittedName>
</protein>
<gene>
    <name evidence="1" type="ORF">A3860_25430</name>
</gene>
<dbReference type="OrthoDB" id="670574at2"/>
<evidence type="ECO:0000313" key="1">
    <source>
        <dbReference type="EMBL" id="OQP63234.1"/>
    </source>
</evidence>
<comment type="caution">
    <text evidence="1">The sequence shown here is derived from an EMBL/GenBank/DDBJ whole genome shotgun (WGS) entry which is preliminary data.</text>
</comment>
<dbReference type="STRING" id="1703345.A3860_25430"/>
<dbReference type="AlphaFoldDB" id="A0A1V9FY37"/>
<dbReference type="RefSeq" id="WP_081147957.1">
    <property type="nucleotide sequence ID" value="NZ_LVYD01000046.1"/>
</dbReference>
<keyword evidence="2" id="KW-1185">Reference proteome</keyword>
<reference evidence="1 2" key="1">
    <citation type="submission" date="2016-03" db="EMBL/GenBank/DDBJ databases">
        <title>Niastella vici sp. nov., isolated from farmland soil.</title>
        <authorList>
            <person name="Chen L."/>
            <person name="Wang D."/>
            <person name="Yang S."/>
            <person name="Wang G."/>
        </authorList>
    </citation>
    <scope>NUCLEOTIDE SEQUENCE [LARGE SCALE GENOMIC DNA]</scope>
    <source>
        <strain evidence="1 2">DJ57</strain>
    </source>
</reference>